<organism evidence="2">
    <name type="scientific">Xanthomonas citri pv. phaseoli var. fuscans</name>
    <dbReference type="NCBI Taxonomy" id="473423"/>
    <lineage>
        <taxon>Bacteria</taxon>
        <taxon>Pseudomonadati</taxon>
        <taxon>Pseudomonadota</taxon>
        <taxon>Gammaproteobacteria</taxon>
        <taxon>Lysobacterales</taxon>
        <taxon>Lysobacteraceae</taxon>
        <taxon>Xanthomonas</taxon>
    </lineage>
</organism>
<sequence>MAASPLVTAHHHAAASTFSAINAATNHFQASRARRPQPPRRQERPDAAGASVLRPRPYC</sequence>
<gene>
    <name evidence="2" type="ORF">XcfCFBP6167P_00625</name>
</gene>
<dbReference type="AlphaFoldDB" id="A0A808FLS4"/>
<protein>
    <submittedName>
        <fullName evidence="2">Uncharacterized protein</fullName>
    </submittedName>
</protein>
<feature type="region of interest" description="Disordered" evidence="1">
    <location>
        <begin position="25"/>
        <end position="59"/>
    </location>
</feature>
<accession>A0A808FLS4</accession>
<evidence type="ECO:0000313" key="2">
    <source>
        <dbReference type="EMBL" id="ATS90779.1"/>
    </source>
</evidence>
<name>A0A808FLS4_XANCI</name>
<proteinExistence type="predicted"/>
<reference evidence="2" key="1">
    <citation type="journal article" date="2017" name="BMC Genomics">
        <title>Xanthomonas adaptation to common bean is associated with horizontal transfers of genes encoding TAL effectors.</title>
        <authorList>
            <person name="Ruh M."/>
            <person name="Briand M."/>
            <person name="Bonneau S."/>
            <person name="Jacques M.A."/>
            <person name="Chen N.W.G."/>
        </authorList>
    </citation>
    <scope>NUCLEOTIDE SEQUENCE [LARGE SCALE GENOMIC DNA]</scope>
    <source>
        <strain evidence="2">CFBP6167</strain>
    </source>
</reference>
<dbReference type="EMBL" id="CP021018">
    <property type="protein sequence ID" value="ATS90779.1"/>
    <property type="molecule type" value="Genomic_DNA"/>
</dbReference>
<evidence type="ECO:0000256" key="1">
    <source>
        <dbReference type="SAM" id="MobiDB-lite"/>
    </source>
</evidence>